<dbReference type="PROSITE" id="PS00379">
    <property type="entry name" value="CDP_ALCOHOL_P_TRANSF"/>
    <property type="match status" value="1"/>
</dbReference>
<dbReference type="EMBL" id="NOWF01000004">
    <property type="protein sequence ID" value="OYD08122.1"/>
    <property type="molecule type" value="Genomic_DNA"/>
</dbReference>
<organism evidence="4 5">
    <name type="scientific">Paludifilum halophilum</name>
    <dbReference type="NCBI Taxonomy" id="1642702"/>
    <lineage>
        <taxon>Bacteria</taxon>
        <taxon>Bacillati</taxon>
        <taxon>Bacillota</taxon>
        <taxon>Bacilli</taxon>
        <taxon>Bacillales</taxon>
        <taxon>Thermoactinomycetaceae</taxon>
        <taxon>Paludifilum</taxon>
    </lineage>
</organism>
<evidence type="ECO:0000256" key="3">
    <source>
        <dbReference type="SAM" id="Phobius"/>
    </source>
</evidence>
<dbReference type="Proteomes" id="UP000215459">
    <property type="component" value="Unassembled WGS sequence"/>
</dbReference>
<dbReference type="InterPro" id="IPR043130">
    <property type="entry name" value="CDP-OH_PTrfase_TM_dom"/>
</dbReference>
<keyword evidence="3" id="KW-0812">Transmembrane</keyword>
<dbReference type="GO" id="GO:0016780">
    <property type="term" value="F:phosphotransferase activity, for other substituted phosphate groups"/>
    <property type="evidence" value="ECO:0007669"/>
    <property type="project" value="InterPro"/>
</dbReference>
<comment type="similarity">
    <text evidence="2">Belongs to the CDP-alcohol phosphatidyltransferase class-I family.</text>
</comment>
<dbReference type="GO" id="GO:0008654">
    <property type="term" value="P:phospholipid biosynthetic process"/>
    <property type="evidence" value="ECO:0007669"/>
    <property type="project" value="InterPro"/>
</dbReference>
<reference evidence="4 5" key="1">
    <citation type="submission" date="2017-07" db="EMBL/GenBank/DDBJ databases">
        <title>The genome sequence of Paludifilum halophilum highlights mechanisms for microbial adaptation to high salt environemnts.</title>
        <authorList>
            <person name="Belbahri L."/>
        </authorList>
    </citation>
    <scope>NUCLEOTIDE SEQUENCE [LARGE SCALE GENOMIC DNA]</scope>
    <source>
        <strain evidence="4 5">DSM 102817</strain>
    </source>
</reference>
<feature type="transmembrane region" description="Helical" evidence="3">
    <location>
        <begin position="147"/>
        <end position="170"/>
    </location>
</feature>
<feature type="transmembrane region" description="Helical" evidence="3">
    <location>
        <begin position="253"/>
        <end position="271"/>
    </location>
</feature>
<accession>A0A235B7B5</accession>
<feature type="transmembrane region" description="Helical" evidence="3">
    <location>
        <begin position="62"/>
        <end position="78"/>
    </location>
</feature>
<evidence type="ECO:0000256" key="2">
    <source>
        <dbReference type="RuleBase" id="RU003750"/>
    </source>
</evidence>
<dbReference type="GO" id="GO:0016020">
    <property type="term" value="C:membrane"/>
    <property type="evidence" value="ECO:0007669"/>
    <property type="project" value="InterPro"/>
</dbReference>
<comment type="caution">
    <text evidence="4">The sequence shown here is derived from an EMBL/GenBank/DDBJ whole genome shotgun (WGS) entry which is preliminary data.</text>
</comment>
<protein>
    <recommendedName>
        <fullName evidence="6">CDP-alcohol phosphatidyltransferase</fullName>
    </recommendedName>
</protein>
<keyword evidence="5" id="KW-1185">Reference proteome</keyword>
<keyword evidence="1 2" id="KW-0808">Transferase</keyword>
<keyword evidence="3" id="KW-0472">Membrane</keyword>
<name>A0A235B7B5_9BACL</name>
<dbReference type="OrthoDB" id="269185at2"/>
<evidence type="ECO:0008006" key="6">
    <source>
        <dbReference type="Google" id="ProtNLM"/>
    </source>
</evidence>
<gene>
    <name evidence="4" type="ORF">CHM34_08410</name>
</gene>
<dbReference type="InterPro" id="IPR000462">
    <property type="entry name" value="CDP-OH_P_trans"/>
</dbReference>
<dbReference type="InterPro" id="IPR048254">
    <property type="entry name" value="CDP_ALCOHOL_P_TRANSF_CS"/>
</dbReference>
<dbReference type="Pfam" id="PF01066">
    <property type="entry name" value="CDP-OH_P_transf"/>
    <property type="match status" value="1"/>
</dbReference>
<keyword evidence="3" id="KW-1133">Transmembrane helix</keyword>
<feature type="transmembrane region" description="Helical" evidence="3">
    <location>
        <begin position="277"/>
        <end position="296"/>
    </location>
</feature>
<evidence type="ECO:0000313" key="4">
    <source>
        <dbReference type="EMBL" id="OYD08122.1"/>
    </source>
</evidence>
<proteinExistence type="inferred from homology"/>
<dbReference type="Gene3D" id="1.20.120.1760">
    <property type="match status" value="1"/>
</dbReference>
<sequence length="328" mass="38271">MERENKGGFSALQKESRYSLDEVKEKTYKKRDSWWTVILVDPLASRLVVPVANHTRVTPNQISLFAFLLGIASAIFFYRGDTLSLVTAALLYHFSFVLDCMDGKIARLKGTGSVFGMWLDYMLDRFRVVVCSVALMAGQYAATGEVIYLSFAFLIVFLDMLRYMDALQLYKLRQEMRKKIRKAKREARYHLMEVEGIEGFHEESLPPVLREKTDQEEPERQRKVDLNRGFKKRFGWYLRIRDRLEESRIRPHLFSGIEFQMFIFIIGPLAGLIKETVLFSSVLLILFEAAIIYKMWLSTEDLHRELEEIQQEDPVVAKDFVEGDRYTG</sequence>
<evidence type="ECO:0000313" key="5">
    <source>
        <dbReference type="Proteomes" id="UP000215459"/>
    </source>
</evidence>
<dbReference type="AlphaFoldDB" id="A0A235B7B5"/>
<evidence type="ECO:0000256" key="1">
    <source>
        <dbReference type="ARBA" id="ARBA00022679"/>
    </source>
</evidence>